<evidence type="ECO:0000313" key="2">
    <source>
        <dbReference type="EMBL" id="MFC2991468.1"/>
    </source>
</evidence>
<accession>A0ABV7B3E5</accession>
<dbReference type="Gene3D" id="1.10.3480.10">
    <property type="entry name" value="TorD-like"/>
    <property type="match status" value="1"/>
</dbReference>
<name>A0ABV7B3E5_9GAMM</name>
<dbReference type="RefSeq" id="WP_379755827.1">
    <property type="nucleotide sequence ID" value="NZ_JBHRSQ010000008.1"/>
</dbReference>
<gene>
    <name evidence="2" type="ORF">ACFODV_05440</name>
</gene>
<dbReference type="SUPFAM" id="SSF89155">
    <property type="entry name" value="TorD-like"/>
    <property type="match status" value="1"/>
</dbReference>
<reference evidence="3" key="1">
    <citation type="journal article" date="2019" name="Int. J. Syst. Evol. Microbiol.">
        <title>The Global Catalogue of Microorganisms (GCM) 10K type strain sequencing project: providing services to taxonomists for standard genome sequencing and annotation.</title>
        <authorList>
            <consortium name="The Broad Institute Genomics Platform"/>
            <consortium name="The Broad Institute Genome Sequencing Center for Infectious Disease"/>
            <person name="Wu L."/>
            <person name="Ma J."/>
        </authorList>
    </citation>
    <scope>NUCLEOTIDE SEQUENCE [LARGE SCALE GENOMIC DNA]</scope>
    <source>
        <strain evidence="3">KCTC 52660</strain>
    </source>
</reference>
<sequence>MTPHPQLPDLLSAAELSLCLSRAFLAPQAGVTLAEAQGPLLEDLRSLAETLPALDIERLAALSQALAALPDTQRLLLGYSRLFLTPPAPAPLNLGAYLDGGLMARSVPTMEALYLRHGLERDPAFRDLPDHLSLHLQWLAWVYSEAMEAHEAGTDATPALTDAASMLHDLTLPALAGVRRKVVQAARDENTLPWRLLVELTHDQLTHDLARLEAALPSLASRAVPPPERPNINAVETFEASEAPRETLTCRSCGEAFESDPVMAEMRQRLSAAGVSADHLAVCPRCRDGQDGPTALRPPGAGLKAWH</sequence>
<evidence type="ECO:0000256" key="1">
    <source>
        <dbReference type="SAM" id="MobiDB-lite"/>
    </source>
</evidence>
<protein>
    <submittedName>
        <fullName evidence="2">Molecular chaperone TorD family protein</fullName>
    </submittedName>
</protein>
<keyword evidence="3" id="KW-1185">Reference proteome</keyword>
<organism evidence="2 3">
    <name type="scientific">Halomonas tibetensis</name>
    <dbReference type="NCBI Taxonomy" id="2259590"/>
    <lineage>
        <taxon>Bacteria</taxon>
        <taxon>Pseudomonadati</taxon>
        <taxon>Pseudomonadota</taxon>
        <taxon>Gammaproteobacteria</taxon>
        <taxon>Oceanospirillales</taxon>
        <taxon>Halomonadaceae</taxon>
        <taxon>Halomonas</taxon>
    </lineage>
</organism>
<feature type="region of interest" description="Disordered" evidence="1">
    <location>
        <begin position="288"/>
        <end position="307"/>
    </location>
</feature>
<dbReference type="Proteomes" id="UP001595386">
    <property type="component" value="Unassembled WGS sequence"/>
</dbReference>
<dbReference type="InterPro" id="IPR036411">
    <property type="entry name" value="TorD-like_sf"/>
</dbReference>
<dbReference type="Pfam" id="PF02613">
    <property type="entry name" value="Nitrate_red_del"/>
    <property type="match status" value="1"/>
</dbReference>
<comment type="caution">
    <text evidence="2">The sequence shown here is derived from an EMBL/GenBank/DDBJ whole genome shotgun (WGS) entry which is preliminary data.</text>
</comment>
<dbReference type="InterPro" id="IPR020945">
    <property type="entry name" value="DMSO/NO3_reduct_chaperone"/>
</dbReference>
<dbReference type="EMBL" id="JBHRSQ010000008">
    <property type="protein sequence ID" value="MFC2991468.1"/>
    <property type="molecule type" value="Genomic_DNA"/>
</dbReference>
<proteinExistence type="predicted"/>
<evidence type="ECO:0000313" key="3">
    <source>
        <dbReference type="Proteomes" id="UP001595386"/>
    </source>
</evidence>